<dbReference type="RefSeq" id="WP_186961925.1">
    <property type="nucleotide sequence ID" value="NZ_JACOOI010000059.1"/>
</dbReference>
<feature type="transmembrane region" description="Helical" evidence="1">
    <location>
        <begin position="201"/>
        <end position="222"/>
    </location>
</feature>
<feature type="transmembrane region" description="Helical" evidence="1">
    <location>
        <begin position="172"/>
        <end position="189"/>
    </location>
</feature>
<feature type="transmembrane region" description="Helical" evidence="1">
    <location>
        <begin position="363"/>
        <end position="382"/>
    </location>
</feature>
<dbReference type="InterPro" id="IPR019286">
    <property type="entry name" value="DUF2339_TM"/>
</dbReference>
<comment type="caution">
    <text evidence="2">The sequence shown here is derived from an EMBL/GenBank/DDBJ whole genome shotgun (WGS) entry which is preliminary data.</text>
</comment>
<keyword evidence="1" id="KW-0472">Membrane</keyword>
<feature type="transmembrane region" description="Helical" evidence="1">
    <location>
        <begin position="6"/>
        <end position="23"/>
    </location>
</feature>
<keyword evidence="3" id="KW-1185">Reference proteome</keyword>
<reference evidence="2 3" key="1">
    <citation type="submission" date="2020-08" db="EMBL/GenBank/DDBJ databases">
        <title>Genome public.</title>
        <authorList>
            <person name="Liu C."/>
            <person name="Sun Q."/>
        </authorList>
    </citation>
    <scope>NUCLEOTIDE SEQUENCE [LARGE SCALE GENOMIC DNA]</scope>
    <source>
        <strain evidence="2 3">BX2</strain>
    </source>
</reference>
<dbReference type="EMBL" id="JACOOI010000059">
    <property type="protein sequence ID" value="MBC5646460.1"/>
    <property type="molecule type" value="Genomic_DNA"/>
</dbReference>
<gene>
    <name evidence="2" type="ORF">H8S77_26710</name>
</gene>
<feature type="transmembrane region" description="Helical" evidence="1">
    <location>
        <begin position="749"/>
        <end position="766"/>
    </location>
</feature>
<feature type="transmembrane region" description="Helical" evidence="1">
    <location>
        <begin position="388"/>
        <end position="410"/>
    </location>
</feature>
<organism evidence="2 3">
    <name type="scientific">Parabacteroides segnis</name>
    <dbReference type="NCBI Taxonomy" id="2763058"/>
    <lineage>
        <taxon>Bacteria</taxon>
        <taxon>Pseudomonadati</taxon>
        <taxon>Bacteroidota</taxon>
        <taxon>Bacteroidia</taxon>
        <taxon>Bacteroidales</taxon>
        <taxon>Tannerellaceae</taxon>
        <taxon>Parabacteroides</taxon>
    </lineage>
</organism>
<feature type="transmembrane region" description="Helical" evidence="1">
    <location>
        <begin position="253"/>
        <end position="269"/>
    </location>
</feature>
<accession>A0ABR7E9M6</accession>
<feature type="transmembrane region" description="Helical" evidence="1">
    <location>
        <begin position="630"/>
        <end position="652"/>
    </location>
</feature>
<dbReference type="Pfam" id="PF10101">
    <property type="entry name" value="DUF2339"/>
    <property type="match status" value="1"/>
</dbReference>
<feature type="transmembrane region" description="Helical" evidence="1">
    <location>
        <begin position="228"/>
        <end position="248"/>
    </location>
</feature>
<keyword evidence="1" id="KW-0812">Transmembrane</keyword>
<sequence>METLLVILIVVVWISLYSHISKMNTHMDSLRKDLYSLRKYIETQLEELRRQQAVTTSSDEKQVEEVVGKVGEEIAERLVEKSVEKAAEVTPVVEKPVESKPEETVPSVGIGDKKVVPKPKIKPFGLVEEKKKVNYEKYIGENLFGKIGILVLVVGMGLFVKYAIDKNWINELFRTVLGFVVGGGLLFLSQRLKNTYRTFSSLLAGGAFAIFYVTVGIAYHYYGLFSQTAAFIILVVLTVFMSLLSVLYDRRELAVIALIGGFIAPFLVSDGMGNYLVLFTYMTILNMGMFGLSLYKKWGELPLICFVATYVIMLGYSLVADLDIARSTQLVHMLLFSTLYYLIFLLPVVSVLRTDNRKVNQPLMIVVVLNNFFFLYFALWYLKDLQLAYNLKGAVTLFIALVNACIAFVIRSRQSDAGFLFTALIGMALAFVSITIPIQLDGTFITLLWATEMVVLLWIFIKFRFPVYEYFTIILVFLTIISFLMDIEDVLVAGMTESLLMNGTFMTGLFAGLAFGVFSWLMEREKELFRQAANLKYIPFSVIALFAGCGIVYLSFIVDFHRNIIFESLSDCSSLAFSSLTLFLVLAGMRKRFPIERCATVYAILAGLSAGFFLWLSAKANGSGYTSLYLLQWGVLVVLIAHLSLFAKWYYASFDFRRKSSDKMTSFIAVISTVLLAVAVNNMLYLTGLQNESSAALSISLSIAGFILMALGMRLHLKILRMISLVVFGLVLLKLVIVDLWLLPTVGKIIVFIMLGVILLVLSFLYQKLKKVLFMDNQEEGTT</sequence>
<feature type="transmembrane region" description="Helical" evidence="1">
    <location>
        <begin position="499"/>
        <end position="522"/>
    </location>
</feature>
<feature type="transmembrane region" description="Helical" evidence="1">
    <location>
        <begin position="723"/>
        <end position="743"/>
    </location>
</feature>
<feature type="transmembrane region" description="Helical" evidence="1">
    <location>
        <begin position="275"/>
        <end position="294"/>
    </location>
</feature>
<feature type="transmembrane region" description="Helical" evidence="1">
    <location>
        <begin position="468"/>
        <end position="487"/>
    </location>
</feature>
<dbReference type="PANTHER" id="PTHR38434:SF1">
    <property type="entry name" value="BLL2549 PROTEIN"/>
    <property type="match status" value="1"/>
</dbReference>
<evidence type="ECO:0000313" key="3">
    <source>
        <dbReference type="Proteomes" id="UP000644010"/>
    </source>
</evidence>
<feature type="transmembrane region" description="Helical" evidence="1">
    <location>
        <begin position="143"/>
        <end position="160"/>
    </location>
</feature>
<evidence type="ECO:0000256" key="1">
    <source>
        <dbReference type="SAM" id="Phobius"/>
    </source>
</evidence>
<feature type="transmembrane region" description="Helical" evidence="1">
    <location>
        <begin position="693"/>
        <end position="711"/>
    </location>
</feature>
<feature type="transmembrane region" description="Helical" evidence="1">
    <location>
        <begin position="301"/>
        <end position="319"/>
    </location>
</feature>
<feature type="transmembrane region" description="Helical" evidence="1">
    <location>
        <begin position="331"/>
        <end position="351"/>
    </location>
</feature>
<dbReference type="Proteomes" id="UP000644010">
    <property type="component" value="Unassembled WGS sequence"/>
</dbReference>
<feature type="transmembrane region" description="Helical" evidence="1">
    <location>
        <begin position="564"/>
        <end position="587"/>
    </location>
</feature>
<feature type="transmembrane region" description="Helical" evidence="1">
    <location>
        <begin position="599"/>
        <end position="618"/>
    </location>
</feature>
<protein>
    <submittedName>
        <fullName evidence="2">DUF2339 domain-containing protein</fullName>
    </submittedName>
</protein>
<feature type="transmembrane region" description="Helical" evidence="1">
    <location>
        <begin position="534"/>
        <end position="558"/>
    </location>
</feature>
<feature type="transmembrane region" description="Helical" evidence="1">
    <location>
        <begin position="417"/>
        <end position="438"/>
    </location>
</feature>
<dbReference type="PANTHER" id="PTHR38434">
    <property type="entry name" value="BLL2549 PROTEIN"/>
    <property type="match status" value="1"/>
</dbReference>
<keyword evidence="1" id="KW-1133">Transmembrane helix</keyword>
<feature type="transmembrane region" description="Helical" evidence="1">
    <location>
        <begin position="664"/>
        <end position="687"/>
    </location>
</feature>
<evidence type="ECO:0000313" key="2">
    <source>
        <dbReference type="EMBL" id="MBC5646460.1"/>
    </source>
</evidence>
<name>A0ABR7E9M6_9BACT</name>
<feature type="transmembrane region" description="Helical" evidence="1">
    <location>
        <begin position="444"/>
        <end position="461"/>
    </location>
</feature>
<proteinExistence type="predicted"/>